<organism evidence="1 2">
    <name type="scientific">Enterobacter phage KKP_3711</name>
    <dbReference type="NCBI Taxonomy" id="3109398"/>
    <lineage>
        <taxon>Viruses</taxon>
        <taxon>Duplodnaviria</taxon>
        <taxon>Heunggongvirae</taxon>
        <taxon>Uroviricota</taxon>
        <taxon>Caudoviricetes</taxon>
        <taxon>Demerecviridae</taxon>
        <taxon>Markadamsvirinae</taxon>
    </lineage>
</organism>
<protein>
    <submittedName>
        <fullName evidence="1">Uncharacterized protein</fullName>
    </submittedName>
</protein>
<proteinExistence type="predicted"/>
<keyword evidence="2" id="KW-1185">Reference proteome</keyword>
<accession>A0AAX4Q3Y3</accession>
<dbReference type="EMBL" id="PP579741">
    <property type="protein sequence ID" value="XAG95824.1"/>
    <property type="molecule type" value="Genomic_DNA"/>
</dbReference>
<evidence type="ECO:0000313" key="1">
    <source>
        <dbReference type="EMBL" id="XAG95824.1"/>
    </source>
</evidence>
<evidence type="ECO:0000313" key="2">
    <source>
        <dbReference type="Proteomes" id="UP001437386"/>
    </source>
</evidence>
<gene>
    <name evidence="1" type="ORF">U7154_000057</name>
</gene>
<dbReference type="Proteomes" id="UP001437386">
    <property type="component" value="Segment"/>
</dbReference>
<name>A0AAX4Q3Y3_9CAUD</name>
<sequence>MKNRELTNKLLLEEMQNFPLRKFLKADGSVNTRKIKLMHKDFQQDALDMIFLSKAIDRHGQFFGYEEMSFKTMTQQVKIYCPDCDSYFMQIARDHIAGSGCPNCKHKVITRKTEVGDFTVPCKFHRWNVVPGEYIEFYSSRGEVLKISLV</sequence>
<reference evidence="1 2" key="1">
    <citation type="submission" date="2024-04" db="EMBL/GenBank/DDBJ databases">
        <authorList>
            <person name="Wojcicki M."/>
            <person name="Srednicka P."/>
            <person name="Shymialevich D."/>
            <person name="Sokolowska B."/>
        </authorList>
    </citation>
    <scope>NUCLEOTIDE SEQUENCE [LARGE SCALE GENOMIC DNA]</scope>
</reference>